<evidence type="ECO:0000256" key="2">
    <source>
        <dbReference type="ARBA" id="ARBA00005109"/>
    </source>
</evidence>
<dbReference type="InterPro" id="IPR036250">
    <property type="entry name" value="AcylCo_DH-like_C"/>
</dbReference>
<sequence>MDFQLEPELVQIRDTVRKFCEKEVTPFAEEWEKNEVFPRETIRKMGGLGFFASPFPEQYGGTELGFLANIIVAEELGRASLGLACCLNMQSGTCPMTLLLNGNEEQKEKYLPGIISGELLGCFAVTEPNAATDVAGIATKAIKDGDHYILNGSKMWITHSSVFDVGICFAKTDPSQRHKGLSAFIIEKGMPGMTGMAEKNKLGVRSSDTGQIVFEDVRVPKENLIGEEGQGFKIAESALTYGRANIAGRSLGIGQAAVDAALKYANEREQFGQKIGFFQMNKQIIADMVAEIEASRLLVYRAAWLQDQKRPSSNESTIAKFYASEAAVRAVIGAAKIHGAYTYSSEYPVARLYRDVMLMTAGEGTSNIQRLIIANNALGWK</sequence>
<evidence type="ECO:0000313" key="12">
    <source>
        <dbReference type="EMBL" id="ADB04328.1"/>
    </source>
</evidence>
<comment type="similarity">
    <text evidence="3 8">Belongs to the acyl-CoA dehydrogenase family.</text>
</comment>
<dbReference type="Pfam" id="PF02770">
    <property type="entry name" value="Acyl-CoA_dh_M"/>
    <property type="match status" value="1"/>
</dbReference>
<dbReference type="FunFam" id="1.10.540.10:FF:000002">
    <property type="entry name" value="Acyl-CoA dehydrogenase FadE19"/>
    <property type="match status" value="1"/>
</dbReference>
<dbReference type="Gene3D" id="1.10.540.10">
    <property type="entry name" value="Acyl-CoA dehydrogenase/oxidase, N-terminal domain"/>
    <property type="match status" value="1"/>
</dbReference>
<protein>
    <submittedName>
        <fullName evidence="12">Putative acyl-CoA dehydrogenase</fullName>
    </submittedName>
</protein>
<feature type="domain" description="Acyl-CoA oxidase/dehydrogenase middle" evidence="10">
    <location>
        <begin position="122"/>
        <end position="217"/>
    </location>
</feature>
<dbReference type="AlphaFoldDB" id="D2XBK9"/>
<dbReference type="Pfam" id="PF00441">
    <property type="entry name" value="Acyl-CoA_dh_1"/>
    <property type="match status" value="1"/>
</dbReference>
<dbReference type="PANTHER" id="PTHR43884:SF12">
    <property type="entry name" value="ISOVALERYL-COA DEHYDROGENASE, MITOCHONDRIAL-RELATED"/>
    <property type="match status" value="1"/>
</dbReference>
<feature type="non-terminal residue" evidence="12">
    <location>
        <position position="381"/>
    </location>
</feature>
<dbReference type="Gene3D" id="2.40.110.10">
    <property type="entry name" value="Butyryl-CoA Dehydrogenase, subunit A, domain 2"/>
    <property type="match status" value="1"/>
</dbReference>
<dbReference type="GO" id="GO:0003995">
    <property type="term" value="F:acyl-CoA dehydrogenase activity"/>
    <property type="evidence" value="ECO:0007669"/>
    <property type="project" value="TreeGrafter"/>
</dbReference>
<feature type="domain" description="Acyl-CoA dehydrogenase/oxidase N-terminal" evidence="11">
    <location>
        <begin position="7"/>
        <end position="118"/>
    </location>
</feature>
<dbReference type="InterPro" id="IPR006091">
    <property type="entry name" value="Acyl-CoA_Oxase/DH_mid-dom"/>
</dbReference>
<dbReference type="InterPro" id="IPR009075">
    <property type="entry name" value="AcylCo_DH/oxidase_C"/>
</dbReference>
<dbReference type="GO" id="GO:0050660">
    <property type="term" value="F:flavin adenine dinucleotide binding"/>
    <property type="evidence" value="ECO:0007669"/>
    <property type="project" value="InterPro"/>
</dbReference>
<organism evidence="12">
    <name type="scientific">bacterium enrichment culture clone N47</name>
    <dbReference type="NCBI Taxonomy" id="700510"/>
    <lineage>
        <taxon>Bacteria</taxon>
        <taxon>environmental samples</taxon>
    </lineage>
</organism>
<evidence type="ECO:0000256" key="7">
    <source>
        <dbReference type="ARBA" id="ARBA00023002"/>
    </source>
</evidence>
<keyword evidence="6 8" id="KW-0274">FAD</keyword>
<dbReference type="PANTHER" id="PTHR43884">
    <property type="entry name" value="ACYL-COA DEHYDROGENASE"/>
    <property type="match status" value="1"/>
</dbReference>
<keyword evidence="5 8" id="KW-0285">Flavoprotein</keyword>
<dbReference type="FunFam" id="2.40.110.10:FF:000001">
    <property type="entry name" value="Acyl-CoA dehydrogenase, mitochondrial"/>
    <property type="match status" value="1"/>
</dbReference>
<dbReference type="InterPro" id="IPR013786">
    <property type="entry name" value="AcylCoA_DH/ox_N"/>
</dbReference>
<comment type="cofactor">
    <cofactor evidence="1 8">
        <name>FAD</name>
        <dbReference type="ChEBI" id="CHEBI:57692"/>
    </cofactor>
</comment>
<comment type="pathway">
    <text evidence="2">Amino-acid degradation; L-valine degradation.</text>
</comment>
<dbReference type="SUPFAM" id="SSF56645">
    <property type="entry name" value="Acyl-CoA dehydrogenase NM domain-like"/>
    <property type="match status" value="1"/>
</dbReference>
<dbReference type="InterPro" id="IPR009100">
    <property type="entry name" value="AcylCoA_DH/oxidase_NM_dom_sf"/>
</dbReference>
<evidence type="ECO:0000259" key="10">
    <source>
        <dbReference type="Pfam" id="PF02770"/>
    </source>
</evidence>
<dbReference type="Pfam" id="PF02771">
    <property type="entry name" value="Acyl-CoA_dh_N"/>
    <property type="match status" value="1"/>
</dbReference>
<dbReference type="InterPro" id="IPR037069">
    <property type="entry name" value="AcylCoA_DH/ox_N_sf"/>
</dbReference>
<dbReference type="GO" id="GO:0009083">
    <property type="term" value="P:branched-chain amino acid catabolic process"/>
    <property type="evidence" value="ECO:0007669"/>
    <property type="project" value="UniProtKB-KW"/>
</dbReference>
<evidence type="ECO:0000256" key="8">
    <source>
        <dbReference type="RuleBase" id="RU362125"/>
    </source>
</evidence>
<evidence type="ECO:0000256" key="4">
    <source>
        <dbReference type="ARBA" id="ARBA00022456"/>
    </source>
</evidence>
<proteinExistence type="inferred from homology"/>
<reference evidence="12" key="1">
    <citation type="journal article" date="2010" name="J. Bacteriol.">
        <title>Combined genomic and proteomic approaches identify gene clusters involved in anaerobic 2-methylnaphthalene degradation in the sulfate-reducing enrichment culture N47.</title>
        <authorList>
            <person name="Selesi D."/>
            <person name="Jehmlich N."/>
            <person name="von Bergen M."/>
            <person name="Schmidt F."/>
            <person name="Rattei T."/>
            <person name="Tischler P."/>
            <person name="Lueders T."/>
            <person name="Meckenstock R.U."/>
        </authorList>
    </citation>
    <scope>NUCLEOTIDE SEQUENCE</scope>
</reference>
<evidence type="ECO:0000259" key="9">
    <source>
        <dbReference type="Pfam" id="PF00441"/>
    </source>
</evidence>
<evidence type="ECO:0000256" key="3">
    <source>
        <dbReference type="ARBA" id="ARBA00009347"/>
    </source>
</evidence>
<evidence type="ECO:0000256" key="5">
    <source>
        <dbReference type="ARBA" id="ARBA00022630"/>
    </source>
</evidence>
<dbReference type="InterPro" id="IPR046373">
    <property type="entry name" value="Acyl-CoA_Oxase/DH_mid-dom_sf"/>
</dbReference>
<accession>D2XBK9</accession>
<feature type="domain" description="Acyl-CoA dehydrogenase/oxidase C-terminal" evidence="9">
    <location>
        <begin position="229"/>
        <end position="377"/>
    </location>
</feature>
<dbReference type="Gene3D" id="1.20.140.10">
    <property type="entry name" value="Butyryl-CoA Dehydrogenase, subunit A, domain 3"/>
    <property type="match status" value="1"/>
</dbReference>
<dbReference type="EMBL" id="GU080131">
    <property type="protein sequence ID" value="ADB04328.1"/>
    <property type="molecule type" value="Genomic_DNA"/>
</dbReference>
<keyword evidence="7 8" id="KW-0560">Oxidoreductase</keyword>
<evidence type="ECO:0000256" key="1">
    <source>
        <dbReference type="ARBA" id="ARBA00001974"/>
    </source>
</evidence>
<name>D2XBK9_9BACT</name>
<dbReference type="FunFam" id="1.20.140.10:FF:000001">
    <property type="entry name" value="Acyl-CoA dehydrogenase"/>
    <property type="match status" value="1"/>
</dbReference>
<evidence type="ECO:0000256" key="6">
    <source>
        <dbReference type="ARBA" id="ARBA00022827"/>
    </source>
</evidence>
<dbReference type="SUPFAM" id="SSF47203">
    <property type="entry name" value="Acyl-CoA dehydrogenase C-terminal domain-like"/>
    <property type="match status" value="1"/>
</dbReference>
<keyword evidence="4" id="KW-0101">Branched-chain amino acid catabolism</keyword>
<evidence type="ECO:0000259" key="11">
    <source>
        <dbReference type="Pfam" id="PF02771"/>
    </source>
</evidence>